<dbReference type="EMBL" id="SSOP01000069">
    <property type="protein sequence ID" value="KAB5592312.1"/>
    <property type="molecule type" value="Genomic_DNA"/>
</dbReference>
<dbReference type="PROSITE" id="PS00061">
    <property type="entry name" value="ADH_SHORT"/>
    <property type="match status" value="1"/>
</dbReference>
<sequence>MNHLSINRVFNVSGLTALITGGGTGIGLMMARGLAANGAKVYIGGRRKAVVDKAAAENSNSNSDGTSGKIVPLALDVTDKESIANAVKLISKEDGKLDVLINKLVHQTSIKLEFTIVCSAGQEGPKSIFFSDPTSPERKDTTTLGTALFKSESFQGWADLFSINVSSNYFVSVAFLGLLEAATRARESETGGWSSSIVNITSISGQMKLSQNHFAYNASKAAGNHLTKMLSTELALRNIPIRVNAIAPGAFPTEMTNLQAKNVDKVALGISKVPSARGGIEADIAGAALYLASPASYYVNGQILTVDGGFIATNPSVV</sequence>
<proteinExistence type="inferred from homology"/>
<dbReference type="Pfam" id="PF00106">
    <property type="entry name" value="adh_short"/>
    <property type="match status" value="1"/>
</dbReference>
<organism evidence="4 5">
    <name type="scientific">Ceratobasidium theobromae</name>
    <dbReference type="NCBI Taxonomy" id="1582974"/>
    <lineage>
        <taxon>Eukaryota</taxon>
        <taxon>Fungi</taxon>
        <taxon>Dikarya</taxon>
        <taxon>Basidiomycota</taxon>
        <taxon>Agaricomycotina</taxon>
        <taxon>Agaricomycetes</taxon>
        <taxon>Cantharellales</taxon>
        <taxon>Ceratobasidiaceae</taxon>
        <taxon>Ceratobasidium</taxon>
    </lineage>
</organism>
<reference evidence="4 5" key="1">
    <citation type="journal article" date="2019" name="Fungal Biol. Biotechnol.">
        <title>Draft genome sequence of fastidious pathogen Ceratobasidium theobromae, which causes vascular-streak dieback in Theobroma cacao.</title>
        <authorList>
            <person name="Ali S.S."/>
            <person name="Asman A."/>
            <person name="Shao J."/>
            <person name="Firmansyah A.P."/>
            <person name="Susilo A.W."/>
            <person name="Rosmana A."/>
            <person name="McMahon P."/>
            <person name="Junaid M."/>
            <person name="Guest D."/>
            <person name="Kheng T.Y."/>
            <person name="Meinhardt L.W."/>
            <person name="Bailey B.A."/>
        </authorList>
    </citation>
    <scope>NUCLEOTIDE SEQUENCE [LARGE SCALE GENOMIC DNA]</scope>
    <source>
        <strain evidence="4 5">CT2</strain>
    </source>
</reference>
<dbReference type="PANTHER" id="PTHR43618">
    <property type="entry name" value="7-ALPHA-HYDROXYSTEROID DEHYDROGENASE"/>
    <property type="match status" value="1"/>
</dbReference>
<dbReference type="GO" id="GO:0016491">
    <property type="term" value="F:oxidoreductase activity"/>
    <property type="evidence" value="ECO:0007669"/>
    <property type="project" value="UniProtKB-KW"/>
</dbReference>
<keyword evidence="2" id="KW-0521">NADP</keyword>
<evidence type="ECO:0000256" key="3">
    <source>
        <dbReference type="ARBA" id="ARBA00023002"/>
    </source>
</evidence>
<comment type="caution">
    <text evidence="4">The sequence shown here is derived from an EMBL/GenBank/DDBJ whole genome shotgun (WGS) entry which is preliminary data.</text>
</comment>
<dbReference type="OrthoDB" id="3819888at2759"/>
<comment type="similarity">
    <text evidence="1">Belongs to the short-chain dehydrogenases/reductases (SDR) family.</text>
</comment>
<accession>A0A5N5QKP2</accession>
<dbReference type="InterPro" id="IPR020904">
    <property type="entry name" value="Sc_DH/Rdtase_CS"/>
</dbReference>
<dbReference type="PANTHER" id="PTHR43618:SF4">
    <property type="entry name" value="SHORT CHAIN DEHYDROGENASE_REDUCTASE FAMILY (AFU_ORTHOLOGUE AFUA_7G04540)"/>
    <property type="match status" value="1"/>
</dbReference>
<keyword evidence="3" id="KW-0560">Oxidoreductase</keyword>
<keyword evidence="5" id="KW-1185">Reference proteome</keyword>
<dbReference type="AlphaFoldDB" id="A0A5N5QKP2"/>
<dbReference type="Pfam" id="PF13561">
    <property type="entry name" value="adh_short_C2"/>
    <property type="match status" value="1"/>
</dbReference>
<name>A0A5N5QKP2_9AGAM</name>
<dbReference type="SUPFAM" id="SSF51735">
    <property type="entry name" value="NAD(P)-binding Rossmann-fold domains"/>
    <property type="match status" value="1"/>
</dbReference>
<dbReference type="Gene3D" id="3.40.50.720">
    <property type="entry name" value="NAD(P)-binding Rossmann-like Domain"/>
    <property type="match status" value="1"/>
</dbReference>
<evidence type="ECO:0000313" key="4">
    <source>
        <dbReference type="EMBL" id="KAB5592312.1"/>
    </source>
</evidence>
<evidence type="ECO:0000313" key="5">
    <source>
        <dbReference type="Proteomes" id="UP000383932"/>
    </source>
</evidence>
<dbReference type="InterPro" id="IPR002347">
    <property type="entry name" value="SDR_fam"/>
</dbReference>
<dbReference type="CDD" id="cd05233">
    <property type="entry name" value="SDR_c"/>
    <property type="match status" value="1"/>
</dbReference>
<protein>
    <submittedName>
        <fullName evidence="4">Short chain dehydrogenase/reductase family protein</fullName>
    </submittedName>
</protein>
<dbReference type="InterPro" id="IPR052178">
    <property type="entry name" value="Sec_Metab_Biosynth_SDR"/>
</dbReference>
<gene>
    <name evidence="4" type="ORF">CTheo_4242</name>
</gene>
<dbReference type="PRINTS" id="PR00081">
    <property type="entry name" value="GDHRDH"/>
</dbReference>
<evidence type="ECO:0000256" key="2">
    <source>
        <dbReference type="ARBA" id="ARBA00022857"/>
    </source>
</evidence>
<dbReference type="Proteomes" id="UP000383932">
    <property type="component" value="Unassembled WGS sequence"/>
</dbReference>
<evidence type="ECO:0000256" key="1">
    <source>
        <dbReference type="ARBA" id="ARBA00006484"/>
    </source>
</evidence>
<dbReference type="InterPro" id="IPR036291">
    <property type="entry name" value="NAD(P)-bd_dom_sf"/>
</dbReference>